<dbReference type="GO" id="GO:0060070">
    <property type="term" value="P:canonical Wnt signaling pathway"/>
    <property type="evidence" value="ECO:0007669"/>
    <property type="project" value="TreeGrafter"/>
</dbReference>
<comment type="subcellular location">
    <subcellularLocation>
        <location evidence="1 9">Secreted</location>
        <location evidence="1 9">Extracellular space</location>
        <location evidence="1 9">Extracellular matrix</location>
    </subcellularLocation>
</comment>
<accession>A0A2K5Y641</accession>
<reference evidence="10" key="2">
    <citation type="submission" date="2025-09" db="UniProtKB">
        <authorList>
            <consortium name="Ensembl"/>
        </authorList>
    </citation>
    <scope>IDENTIFICATION</scope>
</reference>
<evidence type="ECO:0000313" key="10">
    <source>
        <dbReference type="Ensembl" id="ENSMLEP00000011014.1"/>
    </source>
</evidence>
<evidence type="ECO:0000256" key="5">
    <source>
        <dbReference type="ARBA" id="ARBA00022530"/>
    </source>
</evidence>
<protein>
    <recommendedName>
        <fullName evidence="9">Protein Wnt</fullName>
    </recommendedName>
</protein>
<dbReference type="PRINTS" id="PR01842">
    <property type="entry name" value="WNT2PROTEIN"/>
</dbReference>
<dbReference type="GO" id="GO:0030182">
    <property type="term" value="P:neuron differentiation"/>
    <property type="evidence" value="ECO:0007669"/>
    <property type="project" value="TreeGrafter"/>
</dbReference>
<dbReference type="InterPro" id="IPR009140">
    <property type="entry name" value="Wnt2"/>
</dbReference>
<comment type="similarity">
    <text evidence="2 9">Belongs to the Wnt family.</text>
</comment>
<dbReference type="Pfam" id="PF00110">
    <property type="entry name" value="wnt"/>
    <property type="match status" value="1"/>
</dbReference>
<name>A0A2K5Y641_MANLE</name>
<proteinExistence type="inferred from homology"/>
<evidence type="ECO:0000256" key="6">
    <source>
        <dbReference type="ARBA" id="ARBA00022687"/>
    </source>
</evidence>
<evidence type="ECO:0000256" key="4">
    <source>
        <dbReference type="ARBA" id="ARBA00022525"/>
    </source>
</evidence>
<dbReference type="InterPro" id="IPR005817">
    <property type="entry name" value="Wnt"/>
</dbReference>
<dbReference type="GO" id="GO:0005109">
    <property type="term" value="F:frizzled binding"/>
    <property type="evidence" value="ECO:0007669"/>
    <property type="project" value="TreeGrafter"/>
</dbReference>
<organism evidence="10 11">
    <name type="scientific">Mandrillus leucophaeus</name>
    <name type="common">Drill</name>
    <name type="synonym">Papio leucophaeus</name>
    <dbReference type="NCBI Taxonomy" id="9568"/>
    <lineage>
        <taxon>Eukaryota</taxon>
        <taxon>Metazoa</taxon>
        <taxon>Chordata</taxon>
        <taxon>Craniata</taxon>
        <taxon>Vertebrata</taxon>
        <taxon>Euteleostomi</taxon>
        <taxon>Mammalia</taxon>
        <taxon>Eutheria</taxon>
        <taxon>Euarchontoglires</taxon>
        <taxon>Primates</taxon>
        <taxon>Haplorrhini</taxon>
        <taxon>Catarrhini</taxon>
        <taxon>Cercopithecidae</taxon>
        <taxon>Cercopithecinae</taxon>
        <taxon>Mandrillus</taxon>
    </lineage>
</organism>
<keyword evidence="11" id="KW-1185">Reference proteome</keyword>
<dbReference type="PANTHER" id="PTHR12027">
    <property type="entry name" value="WNT RELATED"/>
    <property type="match status" value="1"/>
</dbReference>
<evidence type="ECO:0000313" key="11">
    <source>
        <dbReference type="Proteomes" id="UP000233140"/>
    </source>
</evidence>
<dbReference type="GO" id="GO:0005615">
    <property type="term" value="C:extracellular space"/>
    <property type="evidence" value="ECO:0007669"/>
    <property type="project" value="TreeGrafter"/>
</dbReference>
<evidence type="ECO:0000256" key="2">
    <source>
        <dbReference type="ARBA" id="ARBA00005683"/>
    </source>
</evidence>
<keyword evidence="8" id="KW-0449">Lipoprotein</keyword>
<keyword evidence="6 9" id="KW-0879">Wnt signaling pathway</keyword>
<keyword evidence="3 9" id="KW-0217">Developmental protein</keyword>
<evidence type="ECO:0000256" key="7">
    <source>
        <dbReference type="ARBA" id="ARBA00023157"/>
    </source>
</evidence>
<dbReference type="GeneTree" id="ENSGT00940000159231"/>
<dbReference type="AlphaFoldDB" id="A0A2K5Y641"/>
<keyword evidence="5" id="KW-0272">Extracellular matrix</keyword>
<keyword evidence="4" id="KW-0964">Secreted</keyword>
<sequence>MPASLFMLPSPLCWFVPYRYMRATGGSSRVMCDNVPGLVSSQRQLCHRHPDVMRAISQGVAEWTAECQHQFRQHRWNCNTLDRDHSLFGRVLLRSKSPAFTQPYGSLLMHSSLTLSSETVLIFYCIFFRQKFVLLGVIVPVL</sequence>
<dbReference type="PANTHER" id="PTHR12027:SF86">
    <property type="entry name" value="PROTEIN WNT-2"/>
    <property type="match status" value="1"/>
</dbReference>
<dbReference type="SMART" id="SM00097">
    <property type="entry name" value="WNT1"/>
    <property type="match status" value="1"/>
</dbReference>
<dbReference type="GO" id="GO:0005125">
    <property type="term" value="F:cytokine activity"/>
    <property type="evidence" value="ECO:0007669"/>
    <property type="project" value="TreeGrafter"/>
</dbReference>
<comment type="function">
    <text evidence="9">Ligand for members of the frizzled family of seven transmembrane receptors.</text>
</comment>
<evidence type="ECO:0000256" key="8">
    <source>
        <dbReference type="ARBA" id="ARBA00023288"/>
    </source>
</evidence>
<evidence type="ECO:0000256" key="3">
    <source>
        <dbReference type="ARBA" id="ARBA00022473"/>
    </source>
</evidence>
<evidence type="ECO:0000256" key="9">
    <source>
        <dbReference type="RuleBase" id="RU003500"/>
    </source>
</evidence>
<keyword evidence="7" id="KW-1015">Disulfide bond</keyword>
<dbReference type="Proteomes" id="UP000233140">
    <property type="component" value="Unassembled WGS sequence"/>
</dbReference>
<reference evidence="10" key="1">
    <citation type="submission" date="2025-08" db="UniProtKB">
        <authorList>
            <consortium name="Ensembl"/>
        </authorList>
    </citation>
    <scope>IDENTIFICATION</scope>
</reference>
<dbReference type="GO" id="GO:0048513">
    <property type="term" value="P:animal organ development"/>
    <property type="evidence" value="ECO:0007669"/>
    <property type="project" value="UniProtKB-ARBA"/>
</dbReference>
<gene>
    <name evidence="10" type="primary">WNT2</name>
</gene>
<evidence type="ECO:0000256" key="1">
    <source>
        <dbReference type="ARBA" id="ARBA00004498"/>
    </source>
</evidence>
<dbReference type="Ensembl" id="ENSMLET00000034435.1">
    <property type="protein sequence ID" value="ENSMLEP00000011014.1"/>
    <property type="gene ID" value="ENSMLEG00000029693.1"/>
</dbReference>
<dbReference type="GO" id="GO:0045165">
    <property type="term" value="P:cell fate commitment"/>
    <property type="evidence" value="ECO:0007669"/>
    <property type="project" value="TreeGrafter"/>
</dbReference>